<dbReference type="Gene3D" id="3.40.50.300">
    <property type="entry name" value="P-loop containing nucleotide triphosphate hydrolases"/>
    <property type="match status" value="1"/>
</dbReference>
<protein>
    <submittedName>
        <fullName evidence="12">Lipid A export ATP-binding/permease protein</fullName>
        <ecNumber evidence="12">3.6.3.39</ecNumber>
    </submittedName>
</protein>
<feature type="transmembrane region" description="Helical" evidence="9">
    <location>
        <begin position="140"/>
        <end position="157"/>
    </location>
</feature>
<dbReference type="InterPro" id="IPR017871">
    <property type="entry name" value="ABC_transporter-like_CS"/>
</dbReference>
<evidence type="ECO:0000313" key="13">
    <source>
        <dbReference type="Proteomes" id="UP000192902"/>
    </source>
</evidence>
<dbReference type="PROSITE" id="PS50929">
    <property type="entry name" value="ABC_TM1F"/>
    <property type="match status" value="1"/>
</dbReference>
<dbReference type="STRING" id="1121267.CCUN_0800"/>
<dbReference type="InterPro" id="IPR011527">
    <property type="entry name" value="ABC1_TM_dom"/>
</dbReference>
<dbReference type="Pfam" id="PF00005">
    <property type="entry name" value="ABC_tran"/>
    <property type="match status" value="1"/>
</dbReference>
<evidence type="ECO:0000256" key="7">
    <source>
        <dbReference type="ARBA" id="ARBA00022989"/>
    </source>
</evidence>
<sequence>MNLREVLIRFKPFYIKYWKHFFIAIIGMILASVGTAGSFSAIKPIIDKIFIEKNETMLYIVPFFLVFAYLLKNCGMYLQTYYVSYIGTNILRTLRSLVLENLLRLDILFFKKHRSGELISRCTNDINALQMIVSSIIPDFLREFFTALGLLIVVIYHSPKLSFFALIVLPLVVFPLIWFARKLKKYAKRGQEKNADLLSRLSEIFSNIELVKANNTEKKEKAKFDVENSELCKIQLKNTRVDALISPLIEIFGSFGVAIVIIIGGKEVIQGVMTPGDFFTFVSALFAIYNPLKRMTSLYGKLQIAVVASERTFYLLDLKPQIQGGAKELENINHLEFKQVKFAYDEHKEVLKGIDFAFKKGEILAFVGPSGGGKTSIIGLILHFFQKKSGQILINGEELDNFSLESLRSKIALVTQDIYIFNDTIAQNIAYSGEIDEEKIIEVLKLANAYDFVMQMGGIHTEIFEHGKNLSGGQKQRIAIARALYKKPDLLIFDESTSALDNASERAIVQTIEKLKKEHLILMIAHRLSTIENADKIALLDEGKIVAIGSDEELMRFSSVYQNFKNQKDKAEL</sequence>
<dbReference type="GO" id="GO:0015421">
    <property type="term" value="F:ABC-type oligopeptide transporter activity"/>
    <property type="evidence" value="ECO:0007669"/>
    <property type="project" value="TreeGrafter"/>
</dbReference>
<dbReference type="SUPFAM" id="SSF52540">
    <property type="entry name" value="P-loop containing nucleoside triphosphate hydrolases"/>
    <property type="match status" value="1"/>
</dbReference>
<dbReference type="Gene3D" id="1.20.1560.10">
    <property type="entry name" value="ABC transporter type 1, transmembrane domain"/>
    <property type="match status" value="1"/>
</dbReference>
<feature type="domain" description="ABC transmembrane type-1" evidence="11">
    <location>
        <begin position="22"/>
        <end position="303"/>
    </location>
</feature>
<dbReference type="InterPro" id="IPR003439">
    <property type="entry name" value="ABC_transporter-like_ATP-bd"/>
</dbReference>
<keyword evidence="3" id="KW-1003">Cell membrane</keyword>
<evidence type="ECO:0000256" key="4">
    <source>
        <dbReference type="ARBA" id="ARBA00022692"/>
    </source>
</evidence>
<dbReference type="OrthoDB" id="9760168at2"/>
<dbReference type="InterPro" id="IPR003593">
    <property type="entry name" value="AAA+_ATPase"/>
</dbReference>
<evidence type="ECO:0000256" key="2">
    <source>
        <dbReference type="ARBA" id="ARBA00022448"/>
    </source>
</evidence>
<gene>
    <name evidence="12" type="primary">msbA</name>
    <name evidence="12" type="ORF">CCUN_0800</name>
</gene>
<dbReference type="SUPFAM" id="SSF90123">
    <property type="entry name" value="ABC transporter transmembrane region"/>
    <property type="match status" value="1"/>
</dbReference>
<keyword evidence="12" id="KW-0378">Hydrolase</keyword>
<feature type="transmembrane region" description="Helical" evidence="9">
    <location>
        <begin position="163"/>
        <end position="180"/>
    </location>
</feature>
<dbReference type="KEGG" id="ccun:CCUN_0800"/>
<evidence type="ECO:0000256" key="6">
    <source>
        <dbReference type="ARBA" id="ARBA00022840"/>
    </source>
</evidence>
<dbReference type="EMBL" id="CP020867">
    <property type="protein sequence ID" value="ARJ56417.1"/>
    <property type="molecule type" value="Genomic_DNA"/>
</dbReference>
<keyword evidence="7 9" id="KW-1133">Transmembrane helix</keyword>
<comment type="subcellular location">
    <subcellularLocation>
        <location evidence="1">Cell membrane</location>
        <topology evidence="1">Multi-pass membrane protein</topology>
    </subcellularLocation>
</comment>
<dbReference type="Proteomes" id="UP000192902">
    <property type="component" value="Chromosome"/>
</dbReference>
<dbReference type="CDD" id="cd18552">
    <property type="entry name" value="ABC_6TM_MsbA_like"/>
    <property type="match status" value="1"/>
</dbReference>
<dbReference type="FunFam" id="3.40.50.300:FF:000854">
    <property type="entry name" value="Multidrug ABC transporter ATP-binding protein"/>
    <property type="match status" value="1"/>
</dbReference>
<feature type="transmembrane region" description="Helical" evidence="9">
    <location>
        <begin position="269"/>
        <end position="289"/>
    </location>
</feature>
<proteinExistence type="predicted"/>
<dbReference type="SMART" id="SM00382">
    <property type="entry name" value="AAA"/>
    <property type="match status" value="1"/>
</dbReference>
<evidence type="ECO:0000256" key="9">
    <source>
        <dbReference type="SAM" id="Phobius"/>
    </source>
</evidence>
<evidence type="ECO:0000259" key="11">
    <source>
        <dbReference type="PROSITE" id="PS50929"/>
    </source>
</evidence>
<organism evidence="12 13">
    <name type="scientific">Campylobacter cuniculorum DSM 23162 = LMG 24588</name>
    <dbReference type="NCBI Taxonomy" id="1121267"/>
    <lineage>
        <taxon>Bacteria</taxon>
        <taxon>Pseudomonadati</taxon>
        <taxon>Campylobacterota</taxon>
        <taxon>Epsilonproteobacteria</taxon>
        <taxon>Campylobacterales</taxon>
        <taxon>Campylobacteraceae</taxon>
        <taxon>Campylobacter</taxon>
    </lineage>
</organism>
<dbReference type="Pfam" id="PF00664">
    <property type="entry name" value="ABC_membrane"/>
    <property type="match status" value="1"/>
</dbReference>
<dbReference type="PROSITE" id="PS50893">
    <property type="entry name" value="ABC_TRANSPORTER_2"/>
    <property type="match status" value="1"/>
</dbReference>
<evidence type="ECO:0000256" key="3">
    <source>
        <dbReference type="ARBA" id="ARBA00022475"/>
    </source>
</evidence>
<evidence type="ECO:0000256" key="8">
    <source>
        <dbReference type="ARBA" id="ARBA00023136"/>
    </source>
</evidence>
<accession>A0A1W6BWI9</accession>
<dbReference type="InterPro" id="IPR039421">
    <property type="entry name" value="Type_1_exporter"/>
</dbReference>
<feature type="transmembrane region" description="Helical" evidence="9">
    <location>
        <begin position="243"/>
        <end position="263"/>
    </location>
</feature>
<dbReference type="PANTHER" id="PTHR43394:SF1">
    <property type="entry name" value="ATP-BINDING CASSETTE SUB-FAMILY B MEMBER 10, MITOCHONDRIAL"/>
    <property type="match status" value="1"/>
</dbReference>
<reference evidence="12 13" key="1">
    <citation type="submission" date="2017-04" db="EMBL/GenBank/DDBJ databases">
        <title>Complete genome sequence of the Campylobacter cuniculorum type strain LMG24588.</title>
        <authorList>
            <person name="Miller W.G."/>
            <person name="Yee E."/>
            <person name="Revez J."/>
            <person name="Bono J.L."/>
            <person name="Rossi M."/>
        </authorList>
    </citation>
    <scope>NUCLEOTIDE SEQUENCE [LARGE SCALE GENOMIC DNA]</scope>
    <source>
        <strain evidence="12 13">LMG 24588</strain>
    </source>
</reference>
<dbReference type="PROSITE" id="PS00211">
    <property type="entry name" value="ABC_TRANSPORTER_1"/>
    <property type="match status" value="1"/>
</dbReference>
<dbReference type="GO" id="GO:0005524">
    <property type="term" value="F:ATP binding"/>
    <property type="evidence" value="ECO:0007669"/>
    <property type="project" value="UniProtKB-KW"/>
</dbReference>
<dbReference type="eggNOG" id="COG1132">
    <property type="taxonomic scope" value="Bacteria"/>
</dbReference>
<feature type="transmembrane region" description="Helical" evidence="9">
    <location>
        <begin position="54"/>
        <end position="71"/>
    </location>
</feature>
<keyword evidence="8 9" id="KW-0472">Membrane</keyword>
<keyword evidence="5" id="KW-0547">Nucleotide-binding</keyword>
<keyword evidence="2" id="KW-0813">Transport</keyword>
<dbReference type="EC" id="3.6.3.39" evidence="12"/>
<evidence type="ECO:0000313" key="12">
    <source>
        <dbReference type="EMBL" id="ARJ56417.1"/>
    </source>
</evidence>
<dbReference type="AlphaFoldDB" id="A0A1W6BWI9"/>
<dbReference type="InterPro" id="IPR027417">
    <property type="entry name" value="P-loop_NTPase"/>
</dbReference>
<feature type="transmembrane region" description="Helical" evidence="9">
    <location>
        <begin position="21"/>
        <end position="42"/>
    </location>
</feature>
<evidence type="ECO:0000259" key="10">
    <source>
        <dbReference type="PROSITE" id="PS50893"/>
    </source>
</evidence>
<keyword evidence="6 12" id="KW-0067">ATP-binding</keyword>
<dbReference type="GO" id="GO:0005886">
    <property type="term" value="C:plasma membrane"/>
    <property type="evidence" value="ECO:0007669"/>
    <property type="project" value="UniProtKB-SubCell"/>
</dbReference>
<evidence type="ECO:0000256" key="1">
    <source>
        <dbReference type="ARBA" id="ARBA00004651"/>
    </source>
</evidence>
<feature type="domain" description="ABC transporter" evidence="10">
    <location>
        <begin position="335"/>
        <end position="567"/>
    </location>
</feature>
<evidence type="ECO:0000256" key="5">
    <source>
        <dbReference type="ARBA" id="ARBA00022741"/>
    </source>
</evidence>
<keyword evidence="4 9" id="KW-0812">Transmembrane</keyword>
<dbReference type="GO" id="GO:0016887">
    <property type="term" value="F:ATP hydrolysis activity"/>
    <property type="evidence" value="ECO:0007669"/>
    <property type="project" value="InterPro"/>
</dbReference>
<name>A0A1W6BWI9_9BACT</name>
<dbReference type="InterPro" id="IPR036640">
    <property type="entry name" value="ABC1_TM_sf"/>
</dbReference>
<dbReference type="PANTHER" id="PTHR43394">
    <property type="entry name" value="ATP-DEPENDENT PERMEASE MDL1, MITOCHONDRIAL"/>
    <property type="match status" value="1"/>
</dbReference>